<dbReference type="EC" id="3.2.2.27" evidence="3"/>
<accession>A0A147KCA8</accession>
<dbReference type="GO" id="GO:0004844">
    <property type="term" value="F:uracil DNA N-glycosylase activity"/>
    <property type="evidence" value="ECO:0007669"/>
    <property type="project" value="UniProtKB-EC"/>
</dbReference>
<evidence type="ECO:0000256" key="7">
    <source>
        <dbReference type="ARBA" id="ARBA00022763"/>
    </source>
</evidence>
<evidence type="ECO:0000256" key="11">
    <source>
        <dbReference type="ARBA" id="ARBA00023204"/>
    </source>
</evidence>
<evidence type="ECO:0000313" key="13">
    <source>
        <dbReference type="EMBL" id="KUP09154.1"/>
    </source>
</evidence>
<comment type="similarity">
    <text evidence="2">Belongs to the uracil-DNA glycosylase (UDG) superfamily. Type 4 (UDGa) family.</text>
</comment>
<dbReference type="InterPro" id="IPR005273">
    <property type="entry name" value="Ura-DNA_glyco_family4"/>
</dbReference>
<dbReference type="SMART" id="SM00987">
    <property type="entry name" value="UreE_C"/>
    <property type="match status" value="1"/>
</dbReference>
<name>A0A147KCA8_9BACI</name>
<keyword evidence="7" id="KW-0227">DNA damage</keyword>
<dbReference type="InterPro" id="IPR051536">
    <property type="entry name" value="UDG_Type-4/5"/>
</dbReference>
<keyword evidence="11" id="KW-0234">DNA repair</keyword>
<reference evidence="13 14" key="1">
    <citation type="journal article" date="2016" name="Front. Microbiol.">
        <title>Microevolution Analysis of Bacillus coahuilensis Unveils Differences in Phosphorus Acquisition Strategies and Their Regulation.</title>
        <authorList>
            <person name="Gomez-Lunar Z."/>
            <person name="Hernandez-Gonzalez I."/>
            <person name="Rodriguez-Torres M.D."/>
            <person name="Souza V."/>
            <person name="Olmedo-Alvarez G."/>
        </authorList>
    </citation>
    <scope>NUCLEOTIDE SEQUENCE [LARGE SCALE GENOMIC DNA]</scope>
    <source>
        <strain evidence="14">p1.1.43</strain>
    </source>
</reference>
<evidence type="ECO:0000256" key="1">
    <source>
        <dbReference type="ARBA" id="ARBA00001400"/>
    </source>
</evidence>
<keyword evidence="10" id="KW-0411">Iron-sulfur</keyword>
<evidence type="ECO:0000256" key="2">
    <source>
        <dbReference type="ARBA" id="ARBA00006521"/>
    </source>
</evidence>
<keyword evidence="8" id="KW-0378">Hydrolase</keyword>
<evidence type="ECO:0000256" key="4">
    <source>
        <dbReference type="ARBA" id="ARBA00019403"/>
    </source>
</evidence>
<dbReference type="PATRIC" id="fig|1150625.3.peg.317"/>
<dbReference type="STRING" id="1150625.Q75_01515"/>
<protein>
    <recommendedName>
        <fullName evidence="4">Type-4 uracil-DNA glycosylase</fullName>
        <ecNumber evidence="3">3.2.2.27</ecNumber>
    </recommendedName>
</protein>
<organism evidence="13 14">
    <name type="scientific">Bacillus coahuilensis p1.1.43</name>
    <dbReference type="NCBI Taxonomy" id="1150625"/>
    <lineage>
        <taxon>Bacteria</taxon>
        <taxon>Bacillati</taxon>
        <taxon>Bacillota</taxon>
        <taxon>Bacilli</taxon>
        <taxon>Bacillales</taxon>
        <taxon>Bacillaceae</taxon>
        <taxon>Bacillus</taxon>
    </lineage>
</organism>
<evidence type="ECO:0000256" key="5">
    <source>
        <dbReference type="ARBA" id="ARBA00022485"/>
    </source>
</evidence>
<dbReference type="PANTHER" id="PTHR33693">
    <property type="entry name" value="TYPE-5 URACIL-DNA GLYCOSYLASE"/>
    <property type="match status" value="1"/>
</dbReference>
<evidence type="ECO:0000256" key="8">
    <source>
        <dbReference type="ARBA" id="ARBA00022801"/>
    </source>
</evidence>
<feature type="domain" description="Uracil-DNA glycosylase-like" evidence="12">
    <location>
        <begin position="25"/>
        <end position="201"/>
    </location>
</feature>
<dbReference type="GO" id="GO:0006281">
    <property type="term" value="P:DNA repair"/>
    <property type="evidence" value="ECO:0007669"/>
    <property type="project" value="UniProtKB-KW"/>
</dbReference>
<dbReference type="InterPro" id="IPR005122">
    <property type="entry name" value="Uracil-DNA_glycosylase-like"/>
</dbReference>
<comment type="caution">
    <text evidence="13">The sequence shown here is derived from an EMBL/GenBank/DDBJ whole genome shotgun (WGS) entry which is preliminary data.</text>
</comment>
<dbReference type="GO" id="GO:0051539">
    <property type="term" value="F:4 iron, 4 sulfur cluster binding"/>
    <property type="evidence" value="ECO:0007669"/>
    <property type="project" value="UniProtKB-KW"/>
</dbReference>
<dbReference type="CDD" id="cd10030">
    <property type="entry name" value="UDG-F4_TTUDGA_SPO1dp_like"/>
    <property type="match status" value="1"/>
</dbReference>
<evidence type="ECO:0000256" key="3">
    <source>
        <dbReference type="ARBA" id="ARBA00012030"/>
    </source>
</evidence>
<dbReference type="NCBIfam" id="TIGR00758">
    <property type="entry name" value="UDG_fam4"/>
    <property type="match status" value="1"/>
</dbReference>
<dbReference type="AlphaFoldDB" id="A0A147KCA8"/>
<dbReference type="SUPFAM" id="SSF52141">
    <property type="entry name" value="Uracil-DNA glycosylase-like"/>
    <property type="match status" value="1"/>
</dbReference>
<dbReference type="SMART" id="SM00986">
    <property type="entry name" value="UDG"/>
    <property type="match status" value="1"/>
</dbReference>
<keyword evidence="5" id="KW-0004">4Fe-4S</keyword>
<dbReference type="GO" id="GO:0046872">
    <property type="term" value="F:metal ion binding"/>
    <property type="evidence" value="ECO:0007669"/>
    <property type="project" value="UniProtKB-KW"/>
</dbReference>
<proteinExistence type="inferred from homology"/>
<evidence type="ECO:0000259" key="12">
    <source>
        <dbReference type="SMART" id="SM00986"/>
    </source>
</evidence>
<keyword evidence="6" id="KW-0479">Metal-binding</keyword>
<dbReference type="PANTHER" id="PTHR33693:SF1">
    <property type="entry name" value="TYPE-4 URACIL-DNA GLYCOSYLASE"/>
    <property type="match status" value="1"/>
</dbReference>
<gene>
    <name evidence="13" type="ORF">Q75_01515</name>
</gene>
<dbReference type="Gene3D" id="3.40.470.10">
    <property type="entry name" value="Uracil-DNA glycosylase-like domain"/>
    <property type="match status" value="1"/>
</dbReference>
<evidence type="ECO:0000313" key="14">
    <source>
        <dbReference type="Proteomes" id="UP000074108"/>
    </source>
</evidence>
<keyword evidence="14" id="KW-1185">Reference proteome</keyword>
<keyword evidence="9" id="KW-0408">Iron</keyword>
<dbReference type="EMBL" id="LDYG01000003">
    <property type="protein sequence ID" value="KUP09154.1"/>
    <property type="molecule type" value="Genomic_DNA"/>
</dbReference>
<dbReference type="InterPro" id="IPR036895">
    <property type="entry name" value="Uracil-DNA_glycosylase-like_sf"/>
</dbReference>
<dbReference type="Proteomes" id="UP000074108">
    <property type="component" value="Unassembled WGS sequence"/>
</dbReference>
<comment type="catalytic activity">
    <reaction evidence="1">
        <text>Hydrolyzes single-stranded DNA or mismatched double-stranded DNA and polynucleotides, releasing free uracil.</text>
        <dbReference type="EC" id="3.2.2.27"/>
    </reaction>
</comment>
<evidence type="ECO:0000256" key="9">
    <source>
        <dbReference type="ARBA" id="ARBA00023004"/>
    </source>
</evidence>
<sequence>MVLPDEIIQLGRERIKPFACEGFVAYGGSFKEHIMIIGEAPGENEAIQGLPFIGRAGKVLDAMLEDIGVARQDVYITSAVKSRPFQWKEKKLQRAWVCKKYNRPPTREEVLAHAPVLDYELDRVQPRLIITLGKVGWNRVSGSTAMMSKIHGKLYTGPILRMNGNEELEHSQKSYRVFPLYHPASLLYKPSLKEEMKKDLTTLKVLLLEMLS</sequence>
<dbReference type="Pfam" id="PF03167">
    <property type="entry name" value="UDG"/>
    <property type="match status" value="1"/>
</dbReference>
<evidence type="ECO:0000256" key="6">
    <source>
        <dbReference type="ARBA" id="ARBA00022723"/>
    </source>
</evidence>
<evidence type="ECO:0000256" key="10">
    <source>
        <dbReference type="ARBA" id="ARBA00023014"/>
    </source>
</evidence>